<evidence type="ECO:0000256" key="2">
    <source>
        <dbReference type="ARBA" id="ARBA00007316"/>
    </source>
</evidence>
<feature type="domain" description="Polysaccharide chain length determinant N-terminal" evidence="18">
    <location>
        <begin position="45"/>
        <end position="137"/>
    </location>
</feature>
<dbReference type="GO" id="GO:0005524">
    <property type="term" value="F:ATP binding"/>
    <property type="evidence" value="ECO:0007669"/>
    <property type="project" value="UniProtKB-KW"/>
</dbReference>
<name>A0A1M5PLH3_9HYPH</name>
<dbReference type="Gene3D" id="3.40.50.300">
    <property type="entry name" value="P-loop containing nucleotide triphosphate hydrolases"/>
    <property type="match status" value="1"/>
</dbReference>
<keyword evidence="5" id="KW-1003">Cell membrane</keyword>
<keyword evidence="6" id="KW-0997">Cell inner membrane</keyword>
<evidence type="ECO:0000256" key="4">
    <source>
        <dbReference type="ARBA" id="ARBA00011903"/>
    </source>
</evidence>
<dbReference type="PANTHER" id="PTHR32309">
    <property type="entry name" value="TYROSINE-PROTEIN KINASE"/>
    <property type="match status" value="1"/>
</dbReference>
<feature type="domain" description="Tyrosine-protein kinase G-rich" evidence="20">
    <location>
        <begin position="416"/>
        <end position="487"/>
    </location>
</feature>
<keyword evidence="8 17" id="KW-0812">Transmembrane</keyword>
<feature type="coiled-coil region" evidence="16">
    <location>
        <begin position="237"/>
        <end position="264"/>
    </location>
</feature>
<evidence type="ECO:0000256" key="9">
    <source>
        <dbReference type="ARBA" id="ARBA00022741"/>
    </source>
</evidence>
<evidence type="ECO:0000256" key="5">
    <source>
        <dbReference type="ARBA" id="ARBA00022475"/>
    </source>
</evidence>
<evidence type="ECO:0000313" key="22">
    <source>
        <dbReference type="Proteomes" id="UP000184485"/>
    </source>
</evidence>
<dbReference type="CDD" id="cd05387">
    <property type="entry name" value="BY-kinase"/>
    <property type="match status" value="1"/>
</dbReference>
<keyword evidence="14" id="KW-0829">Tyrosine-protein kinase</keyword>
<keyword evidence="9" id="KW-0547">Nucleotide-binding</keyword>
<reference evidence="21 22" key="1">
    <citation type="submission" date="2016-11" db="EMBL/GenBank/DDBJ databases">
        <authorList>
            <person name="Jaros S."/>
            <person name="Januszkiewicz K."/>
            <person name="Wedrychowicz H."/>
        </authorList>
    </citation>
    <scope>NUCLEOTIDE SEQUENCE [LARGE SCALE GENOMIC DNA]</scope>
    <source>
        <strain evidence="21 22">DSM 19436</strain>
    </source>
</reference>
<evidence type="ECO:0000259" key="19">
    <source>
        <dbReference type="Pfam" id="PF13614"/>
    </source>
</evidence>
<keyword evidence="7" id="KW-0808">Transferase</keyword>
<evidence type="ECO:0000256" key="6">
    <source>
        <dbReference type="ARBA" id="ARBA00022519"/>
    </source>
</evidence>
<feature type="domain" description="AAA" evidence="19">
    <location>
        <begin position="567"/>
        <end position="705"/>
    </location>
</feature>
<dbReference type="InterPro" id="IPR027417">
    <property type="entry name" value="P-loop_NTPase"/>
</dbReference>
<dbReference type="AlphaFoldDB" id="A0A1M5PLH3"/>
<dbReference type="InterPro" id="IPR032807">
    <property type="entry name" value="GNVR"/>
</dbReference>
<comment type="subcellular location">
    <subcellularLocation>
        <location evidence="1">Cell inner membrane</location>
        <topology evidence="1">Multi-pass membrane protein</topology>
    </subcellularLocation>
</comment>
<dbReference type="OrthoDB" id="230260at2"/>
<evidence type="ECO:0000256" key="17">
    <source>
        <dbReference type="SAM" id="Phobius"/>
    </source>
</evidence>
<dbReference type="Pfam" id="PF02706">
    <property type="entry name" value="Wzz"/>
    <property type="match status" value="1"/>
</dbReference>
<comment type="similarity">
    <text evidence="3">Belongs to the etk/wzc family.</text>
</comment>
<dbReference type="Proteomes" id="UP000184485">
    <property type="component" value="Unassembled WGS sequence"/>
</dbReference>
<evidence type="ECO:0000256" key="12">
    <source>
        <dbReference type="ARBA" id="ARBA00022989"/>
    </source>
</evidence>
<dbReference type="GO" id="GO:0042802">
    <property type="term" value="F:identical protein binding"/>
    <property type="evidence" value="ECO:0007669"/>
    <property type="project" value="UniProtKB-ARBA"/>
</dbReference>
<dbReference type="GO" id="GO:0004715">
    <property type="term" value="F:non-membrane spanning protein tyrosine kinase activity"/>
    <property type="evidence" value="ECO:0007669"/>
    <property type="project" value="UniProtKB-EC"/>
</dbReference>
<dbReference type="Pfam" id="PF13807">
    <property type="entry name" value="GNVR"/>
    <property type="match status" value="1"/>
</dbReference>
<dbReference type="Pfam" id="PF13614">
    <property type="entry name" value="AAA_31"/>
    <property type="match status" value="1"/>
</dbReference>
<comment type="similarity">
    <text evidence="2">Belongs to the CpsD/CapB family.</text>
</comment>
<evidence type="ECO:0000256" key="1">
    <source>
        <dbReference type="ARBA" id="ARBA00004429"/>
    </source>
</evidence>
<gene>
    <name evidence="21" type="ORF">SAMN02745157_0175</name>
</gene>
<evidence type="ECO:0000313" key="21">
    <source>
        <dbReference type="EMBL" id="SHH02592.1"/>
    </source>
</evidence>
<keyword evidence="10" id="KW-0418">Kinase</keyword>
<evidence type="ECO:0000256" key="11">
    <source>
        <dbReference type="ARBA" id="ARBA00022840"/>
    </source>
</evidence>
<dbReference type="RefSeq" id="WP_073058682.1">
    <property type="nucleotide sequence ID" value="NZ_FQUP01000012.1"/>
</dbReference>
<keyword evidence="11" id="KW-0067">ATP-binding</keyword>
<protein>
    <recommendedName>
        <fullName evidence="4">non-specific protein-tyrosine kinase</fullName>
        <ecNumber evidence="4">2.7.10.2</ecNumber>
    </recommendedName>
</protein>
<evidence type="ECO:0000256" key="8">
    <source>
        <dbReference type="ARBA" id="ARBA00022692"/>
    </source>
</evidence>
<dbReference type="EMBL" id="FQUP01000012">
    <property type="protein sequence ID" value="SHH02592.1"/>
    <property type="molecule type" value="Genomic_DNA"/>
</dbReference>
<evidence type="ECO:0000256" key="3">
    <source>
        <dbReference type="ARBA" id="ARBA00008883"/>
    </source>
</evidence>
<dbReference type="InterPro" id="IPR050445">
    <property type="entry name" value="Bact_polysacc_biosynth/exp"/>
</dbReference>
<comment type="catalytic activity">
    <reaction evidence="15">
        <text>L-tyrosyl-[protein] + ATP = O-phospho-L-tyrosyl-[protein] + ADP + H(+)</text>
        <dbReference type="Rhea" id="RHEA:10596"/>
        <dbReference type="Rhea" id="RHEA-COMP:10136"/>
        <dbReference type="Rhea" id="RHEA-COMP:20101"/>
        <dbReference type="ChEBI" id="CHEBI:15378"/>
        <dbReference type="ChEBI" id="CHEBI:30616"/>
        <dbReference type="ChEBI" id="CHEBI:46858"/>
        <dbReference type="ChEBI" id="CHEBI:61978"/>
        <dbReference type="ChEBI" id="CHEBI:456216"/>
        <dbReference type="EC" id="2.7.10.2"/>
    </reaction>
</comment>
<keyword evidence="13 17" id="KW-0472">Membrane</keyword>
<sequence>MSADPRSDKAVTTWSASSAPANASTALSRNVYGPAPVDTHADKFQLDIVRLFRMVMKHRLIIGGIVCACLVIGIIATLTATPLYMSDVTIETSSDTVNVMSDKSLDAQQPTNDQAEIATYVELISSRSLAERVVDDLKLADDPSFVAPVNRSLVARAKALIFGSPAEQPRSLESRKKTAIATVIRNTSAKVVKLSRLLTITYSDSDPRRAQRIADALASGFIKANLDRRFDATTYARLFLEDQLQQVKLKLEDSERKVVAYADREKLVTLDDQKTILSQKLADLNTALGKASVDRANAEQLWLQVKDVKDYSDIPNTSSGSQAPSIIDQLRASRSQLVADYESKQLTFKPGFPVMVALKARIDDTDQQIAEEVDKIKNTIRSTYELAVQREQALASDLDATRAELIDTRNRSVEYTMLQREADTNRTLYDGLLQRYKEISVIGGSSANGLSIVDTASLPGSPYSPRFALNLMLALIAGIGLGLGAALGMEYFDNTIKTPDQMEALLGIPVLGVIPMLPADQSVQSVLADPHSALSEAYRSARTALQFSTDRGVPRNFVVTSARPSEGKTTTVMTLARMFGQIGVKILVIDADLRNPSLHKVAGIENSFGLSNYLSGGAEPEAIIRESGVENVSLMTSGPIPPNPAELLSSPKMLTLLTEFRDTFDLIIVDSAPVMGLADALLLSSVADGTLIVCSAGDTPVETVKAATKRLAMTNSQMLGGILTKFNAQKAGYGYAYYGYDYYGYGKDNLPSLPAA</sequence>
<evidence type="ECO:0000259" key="20">
    <source>
        <dbReference type="Pfam" id="PF13807"/>
    </source>
</evidence>
<keyword evidence="16" id="KW-0175">Coiled coil</keyword>
<feature type="transmembrane region" description="Helical" evidence="17">
    <location>
        <begin position="60"/>
        <end position="85"/>
    </location>
</feature>
<keyword evidence="22" id="KW-1185">Reference proteome</keyword>
<proteinExistence type="inferred from homology"/>
<dbReference type="InterPro" id="IPR003856">
    <property type="entry name" value="LPS_length_determ_N"/>
</dbReference>
<dbReference type="InterPro" id="IPR025669">
    <property type="entry name" value="AAA_dom"/>
</dbReference>
<dbReference type="InterPro" id="IPR005702">
    <property type="entry name" value="Wzc-like_C"/>
</dbReference>
<accession>A0A1M5PLH3</accession>
<evidence type="ECO:0000256" key="13">
    <source>
        <dbReference type="ARBA" id="ARBA00023136"/>
    </source>
</evidence>
<organism evidence="21 22">
    <name type="scientific">Kaistia soli DSM 19436</name>
    <dbReference type="NCBI Taxonomy" id="1122133"/>
    <lineage>
        <taxon>Bacteria</taxon>
        <taxon>Pseudomonadati</taxon>
        <taxon>Pseudomonadota</taxon>
        <taxon>Alphaproteobacteria</taxon>
        <taxon>Hyphomicrobiales</taxon>
        <taxon>Kaistiaceae</taxon>
        <taxon>Kaistia</taxon>
    </lineage>
</organism>
<evidence type="ECO:0000259" key="18">
    <source>
        <dbReference type="Pfam" id="PF02706"/>
    </source>
</evidence>
<dbReference type="PANTHER" id="PTHR32309:SF13">
    <property type="entry name" value="FERRIC ENTEROBACTIN TRANSPORT PROTEIN FEPE"/>
    <property type="match status" value="1"/>
</dbReference>
<evidence type="ECO:0000256" key="10">
    <source>
        <dbReference type="ARBA" id="ARBA00022777"/>
    </source>
</evidence>
<evidence type="ECO:0000256" key="7">
    <source>
        <dbReference type="ARBA" id="ARBA00022679"/>
    </source>
</evidence>
<dbReference type="SUPFAM" id="SSF52540">
    <property type="entry name" value="P-loop containing nucleoside triphosphate hydrolases"/>
    <property type="match status" value="1"/>
</dbReference>
<dbReference type="EC" id="2.7.10.2" evidence="4"/>
<dbReference type="NCBIfam" id="TIGR01007">
    <property type="entry name" value="eps_fam"/>
    <property type="match status" value="1"/>
</dbReference>
<dbReference type="STRING" id="1122133.SAMN02745157_0175"/>
<evidence type="ECO:0000256" key="16">
    <source>
        <dbReference type="SAM" id="Coils"/>
    </source>
</evidence>
<dbReference type="FunFam" id="3.40.50.300:FF:000527">
    <property type="entry name" value="Tyrosine-protein kinase etk"/>
    <property type="match status" value="1"/>
</dbReference>
<keyword evidence="12 17" id="KW-1133">Transmembrane helix</keyword>
<evidence type="ECO:0000256" key="14">
    <source>
        <dbReference type="ARBA" id="ARBA00023137"/>
    </source>
</evidence>
<evidence type="ECO:0000256" key="15">
    <source>
        <dbReference type="ARBA" id="ARBA00051245"/>
    </source>
</evidence>
<dbReference type="GO" id="GO:0005886">
    <property type="term" value="C:plasma membrane"/>
    <property type="evidence" value="ECO:0007669"/>
    <property type="project" value="UniProtKB-SubCell"/>
</dbReference>